<dbReference type="SMART" id="SM00715">
    <property type="entry name" value="LA"/>
    <property type="match status" value="1"/>
</dbReference>
<dbReference type="PANTHER" id="PTHR22792:SF62">
    <property type="entry name" value="LA-RELATED PROTEIN 7"/>
    <property type="match status" value="1"/>
</dbReference>
<feature type="domain" description="XRRM" evidence="11">
    <location>
        <begin position="218"/>
        <end position="339"/>
    </location>
</feature>
<name>T0Q839_SAPDV</name>
<evidence type="ECO:0000256" key="1">
    <source>
        <dbReference type="ARBA" id="ARBA00004123"/>
    </source>
</evidence>
<comment type="subcellular location">
    <subcellularLocation>
        <location evidence="1">Nucleus</location>
    </subcellularLocation>
</comment>
<gene>
    <name evidence="12" type="ORF">SDRG_08231</name>
</gene>
<evidence type="ECO:0000256" key="6">
    <source>
        <dbReference type="ARBA" id="ARBA00023242"/>
    </source>
</evidence>
<dbReference type="Pfam" id="PF00076">
    <property type="entry name" value="RRM_1"/>
    <property type="match status" value="1"/>
</dbReference>
<dbReference type="STRING" id="1156394.T0Q839"/>
<dbReference type="SUPFAM" id="SSF54928">
    <property type="entry name" value="RNA-binding domain, RBD"/>
    <property type="match status" value="1"/>
</dbReference>
<dbReference type="PROSITE" id="PS50102">
    <property type="entry name" value="RRM"/>
    <property type="match status" value="1"/>
</dbReference>
<evidence type="ECO:0000256" key="4">
    <source>
        <dbReference type="ARBA" id="ARBA00023015"/>
    </source>
</evidence>
<dbReference type="GO" id="GO:0003723">
    <property type="term" value="F:RNA binding"/>
    <property type="evidence" value="ECO:0007669"/>
    <property type="project" value="UniProtKB-UniRule"/>
</dbReference>
<dbReference type="SUPFAM" id="SSF46785">
    <property type="entry name" value="Winged helix' DNA-binding domain"/>
    <property type="match status" value="1"/>
</dbReference>
<dbReference type="GO" id="GO:1990904">
    <property type="term" value="C:ribonucleoprotein complex"/>
    <property type="evidence" value="ECO:0007669"/>
    <property type="project" value="UniProtKB-UniRule"/>
</dbReference>
<dbReference type="InterPro" id="IPR036390">
    <property type="entry name" value="WH_DNA-bd_sf"/>
</dbReference>
<feature type="compositionally biased region" description="Basic residues" evidence="8">
    <location>
        <begin position="335"/>
        <end position="344"/>
    </location>
</feature>
<evidence type="ECO:0000256" key="3">
    <source>
        <dbReference type="ARBA" id="ARBA00022884"/>
    </source>
</evidence>
<keyword evidence="6" id="KW-0539">Nucleus</keyword>
<dbReference type="Proteomes" id="UP000030762">
    <property type="component" value="Unassembled WGS sequence"/>
</dbReference>
<evidence type="ECO:0000259" key="9">
    <source>
        <dbReference type="PROSITE" id="PS50102"/>
    </source>
</evidence>
<dbReference type="RefSeq" id="XP_008612326.1">
    <property type="nucleotide sequence ID" value="XM_008614104.1"/>
</dbReference>
<organism evidence="12 13">
    <name type="scientific">Saprolegnia diclina (strain VS20)</name>
    <dbReference type="NCBI Taxonomy" id="1156394"/>
    <lineage>
        <taxon>Eukaryota</taxon>
        <taxon>Sar</taxon>
        <taxon>Stramenopiles</taxon>
        <taxon>Oomycota</taxon>
        <taxon>Saprolegniomycetes</taxon>
        <taxon>Saprolegniales</taxon>
        <taxon>Saprolegniaceae</taxon>
        <taxon>Saprolegnia</taxon>
    </lineage>
</organism>
<dbReference type="Pfam" id="PF05383">
    <property type="entry name" value="La"/>
    <property type="match status" value="1"/>
</dbReference>
<dbReference type="CDD" id="cd07323">
    <property type="entry name" value="LAM"/>
    <property type="match status" value="1"/>
</dbReference>
<dbReference type="InterPro" id="IPR014886">
    <property type="entry name" value="La_xRRM"/>
</dbReference>
<keyword evidence="13" id="KW-1185">Reference proteome</keyword>
<dbReference type="OrthoDB" id="439993at2759"/>
<dbReference type="InterPro" id="IPR006630">
    <property type="entry name" value="La_HTH"/>
</dbReference>
<dbReference type="InterPro" id="IPR002344">
    <property type="entry name" value="Lupus_La"/>
</dbReference>
<proteinExistence type="inferred from homology"/>
<feature type="region of interest" description="Disordered" evidence="8">
    <location>
        <begin position="317"/>
        <end position="344"/>
    </location>
</feature>
<dbReference type="Gene3D" id="3.30.70.330">
    <property type="match status" value="2"/>
</dbReference>
<dbReference type="AlphaFoldDB" id="T0Q839"/>
<evidence type="ECO:0000313" key="13">
    <source>
        <dbReference type="Proteomes" id="UP000030762"/>
    </source>
</evidence>
<evidence type="ECO:0000256" key="8">
    <source>
        <dbReference type="SAM" id="MobiDB-lite"/>
    </source>
</evidence>
<keyword evidence="5" id="KW-0804">Transcription</keyword>
<dbReference type="InterPro" id="IPR000504">
    <property type="entry name" value="RRM_dom"/>
</dbReference>
<evidence type="ECO:0000256" key="7">
    <source>
        <dbReference type="PROSITE-ProRule" id="PRU00332"/>
    </source>
</evidence>
<evidence type="ECO:0000259" key="10">
    <source>
        <dbReference type="PROSITE" id="PS50961"/>
    </source>
</evidence>
<dbReference type="GO" id="GO:0006396">
    <property type="term" value="P:RNA processing"/>
    <property type="evidence" value="ECO:0007669"/>
    <property type="project" value="InterPro"/>
</dbReference>
<dbReference type="PROSITE" id="PS50961">
    <property type="entry name" value="HTH_LA"/>
    <property type="match status" value="1"/>
</dbReference>
<feature type="domain" description="RRM" evidence="9">
    <location>
        <begin position="92"/>
        <end position="154"/>
    </location>
</feature>
<evidence type="ECO:0008006" key="14">
    <source>
        <dbReference type="Google" id="ProtNLM"/>
    </source>
</evidence>
<comment type="similarity">
    <text evidence="2">Belongs to the LARP7 family.</text>
</comment>
<dbReference type="InterPro" id="IPR036388">
    <property type="entry name" value="WH-like_DNA-bd_sf"/>
</dbReference>
<feature type="domain" description="HTH La-type RNA-binding" evidence="10">
    <location>
        <begin position="1"/>
        <end position="86"/>
    </location>
</feature>
<evidence type="ECO:0000256" key="2">
    <source>
        <dbReference type="ARBA" id="ARBA00008680"/>
    </source>
</evidence>
<evidence type="ECO:0000256" key="5">
    <source>
        <dbReference type="ARBA" id="ARBA00023163"/>
    </source>
</evidence>
<reference evidence="12 13" key="1">
    <citation type="submission" date="2012-04" db="EMBL/GenBank/DDBJ databases">
        <title>The Genome Sequence of Saprolegnia declina VS20.</title>
        <authorList>
            <consortium name="The Broad Institute Genome Sequencing Platform"/>
            <person name="Russ C."/>
            <person name="Nusbaum C."/>
            <person name="Tyler B."/>
            <person name="van West P."/>
            <person name="Dieguez-Uribeondo J."/>
            <person name="de Bruijn I."/>
            <person name="Tripathy S."/>
            <person name="Jiang R."/>
            <person name="Young S.K."/>
            <person name="Zeng Q."/>
            <person name="Gargeya S."/>
            <person name="Fitzgerald M."/>
            <person name="Haas B."/>
            <person name="Abouelleil A."/>
            <person name="Alvarado L."/>
            <person name="Arachchi H.M."/>
            <person name="Berlin A."/>
            <person name="Chapman S.B."/>
            <person name="Goldberg J."/>
            <person name="Griggs A."/>
            <person name="Gujja S."/>
            <person name="Hansen M."/>
            <person name="Howarth C."/>
            <person name="Imamovic A."/>
            <person name="Larimer J."/>
            <person name="McCowen C."/>
            <person name="Montmayeur A."/>
            <person name="Murphy C."/>
            <person name="Neiman D."/>
            <person name="Pearson M."/>
            <person name="Priest M."/>
            <person name="Roberts A."/>
            <person name="Saif S."/>
            <person name="Shea T."/>
            <person name="Sisk P."/>
            <person name="Sykes S."/>
            <person name="Wortman J."/>
            <person name="Nusbaum C."/>
            <person name="Birren B."/>
        </authorList>
    </citation>
    <scope>NUCLEOTIDE SEQUENCE [LARGE SCALE GENOMIC DNA]</scope>
    <source>
        <strain evidence="12 13">VS20</strain>
    </source>
</reference>
<dbReference type="VEuPathDB" id="FungiDB:SDRG_08231"/>
<dbReference type="InterPro" id="IPR045180">
    <property type="entry name" value="La_dom_prot"/>
</dbReference>
<accession>T0Q839</accession>
<protein>
    <recommendedName>
        <fullName evidence="14">La-related protein 7</fullName>
    </recommendedName>
</protein>
<keyword evidence="4" id="KW-0805">Transcription regulation</keyword>
<sequence length="344" mass="38125">MSVKKRVQKQMEFYLSMANLRSDKFLQQSMDDEGYMPIDVFLTFNRMKAIGATTRILTDAIRKSPIMVLSDDEAYVRPTELPDYDDDDSIERTIYIENFSVGSDHDSLRKLFSPFGKVNLVSMPRFAGSRKFKGFAFIEFASVDVVAPVLAALKAHKKTTPSPDAPPTAGISGMAKTRWVALRDSLKAQMAMAHTDTSSCSTLQHAVESASAAPTPDFFTRGLLVQLTNVPVETPRKTLKAALEVAAPVAFLDDTKLRAGGSVVVARFLSTSHSANVLRHFAAHPLQLQDVTIEMTGMTGLAEEQYWTSHVHLQSAKQAQKRAKADNDDEDTSHSNKRKKSEFY</sequence>
<dbReference type="InterPro" id="IPR012677">
    <property type="entry name" value="Nucleotide-bd_a/b_plait_sf"/>
</dbReference>
<dbReference type="EMBL" id="JH767156">
    <property type="protein sequence ID" value="EQC34014.1"/>
    <property type="molecule type" value="Genomic_DNA"/>
</dbReference>
<keyword evidence="3 7" id="KW-0694">RNA-binding</keyword>
<dbReference type="GeneID" id="19948958"/>
<dbReference type="PROSITE" id="PS51939">
    <property type="entry name" value="XRRM"/>
    <property type="match status" value="1"/>
</dbReference>
<dbReference type="PANTHER" id="PTHR22792">
    <property type="entry name" value="LUPUS LA PROTEIN-RELATED"/>
    <property type="match status" value="1"/>
</dbReference>
<dbReference type="OMA" id="QMAMAHT"/>
<evidence type="ECO:0000313" key="12">
    <source>
        <dbReference type="EMBL" id="EQC34014.1"/>
    </source>
</evidence>
<dbReference type="Pfam" id="PF08777">
    <property type="entry name" value="RRM_3"/>
    <property type="match status" value="1"/>
</dbReference>
<dbReference type="SMART" id="SM00360">
    <property type="entry name" value="RRM"/>
    <property type="match status" value="1"/>
</dbReference>
<dbReference type="Gene3D" id="1.10.10.10">
    <property type="entry name" value="Winged helix-like DNA-binding domain superfamily/Winged helix DNA-binding domain"/>
    <property type="match status" value="1"/>
</dbReference>
<evidence type="ECO:0000259" key="11">
    <source>
        <dbReference type="PROSITE" id="PS51939"/>
    </source>
</evidence>
<dbReference type="PRINTS" id="PR00302">
    <property type="entry name" value="LUPUSLA"/>
</dbReference>
<dbReference type="GO" id="GO:0005634">
    <property type="term" value="C:nucleus"/>
    <property type="evidence" value="ECO:0007669"/>
    <property type="project" value="UniProtKB-SubCell"/>
</dbReference>
<dbReference type="eggNOG" id="KOG0118">
    <property type="taxonomic scope" value="Eukaryota"/>
</dbReference>
<dbReference type="InParanoid" id="T0Q839"/>
<dbReference type="InterPro" id="IPR035979">
    <property type="entry name" value="RBD_domain_sf"/>
</dbReference>